<keyword evidence="6" id="KW-1185">Reference proteome</keyword>
<dbReference type="KEGG" id="amus:LMH87_003706"/>
<dbReference type="PANTHER" id="PTHR12483:SF115">
    <property type="entry name" value="COPPER TRANSPORT PROTEIN"/>
    <property type="match status" value="1"/>
</dbReference>
<keyword evidence="4" id="KW-0186">Copper</keyword>
<keyword evidence="4" id="KW-0406">Ion transport</keyword>
<evidence type="ECO:0000256" key="2">
    <source>
        <dbReference type="ARBA" id="ARBA00022989"/>
    </source>
</evidence>
<dbReference type="GO" id="GO:0016020">
    <property type="term" value="C:membrane"/>
    <property type="evidence" value="ECO:0007669"/>
    <property type="project" value="UniProtKB-SubCell"/>
</dbReference>
<keyword evidence="4" id="KW-0187">Copper transport</keyword>
<feature type="transmembrane region" description="Helical" evidence="4">
    <location>
        <begin position="104"/>
        <end position="124"/>
    </location>
</feature>
<comment type="caution">
    <text evidence="5">The sequence shown here is derived from an EMBL/GenBank/DDBJ whole genome shotgun (WGS) entry which is preliminary data.</text>
</comment>
<dbReference type="RefSeq" id="XP_056048506.1">
    <property type="nucleotide sequence ID" value="XM_056194815.1"/>
</dbReference>
<sequence length="159" mass="17938">MPAMDHSQMDHSGHMGHGGGDGMDDMCSMSMLFTWDTTNLCIVFKQWHIRSTPGLIVSLIAVVLIAMGYEGLRATCRMYEKSMEARVDSAPRQNRDQLSRRSHLIKSLLYGFQNFYAFMLMLVFMTYNGWVMVAVSLGAFLGYYAFGDHISATKETACH</sequence>
<evidence type="ECO:0000313" key="6">
    <source>
        <dbReference type="Proteomes" id="UP001144673"/>
    </source>
</evidence>
<dbReference type="GO" id="GO:0005375">
    <property type="term" value="F:copper ion transmembrane transporter activity"/>
    <property type="evidence" value="ECO:0007669"/>
    <property type="project" value="UniProtKB-UniRule"/>
</dbReference>
<comment type="similarity">
    <text evidence="4">Belongs to the copper transporter (Ctr) (TC 1.A.56) family. SLC31A subfamily.</text>
</comment>
<reference evidence="5" key="1">
    <citation type="journal article" date="2023" name="Access Microbiol">
        <title>De-novo genome assembly for Akanthomyces muscarius, a biocontrol agent of insect agricultural pests.</title>
        <authorList>
            <person name="Erdos Z."/>
            <person name="Studholme D.J."/>
            <person name="Raymond B."/>
            <person name="Sharma M."/>
        </authorList>
    </citation>
    <scope>NUCLEOTIDE SEQUENCE</scope>
    <source>
        <strain evidence="5">Ve6</strain>
    </source>
</reference>
<dbReference type="GeneID" id="80890865"/>
<keyword evidence="3 4" id="KW-0472">Membrane</keyword>
<keyword evidence="4" id="KW-0813">Transport</keyword>
<evidence type="ECO:0000256" key="4">
    <source>
        <dbReference type="RuleBase" id="RU367022"/>
    </source>
</evidence>
<feature type="transmembrane region" description="Helical" evidence="4">
    <location>
        <begin position="130"/>
        <end position="146"/>
    </location>
</feature>
<dbReference type="EMBL" id="JAJHUN010000011">
    <property type="protein sequence ID" value="KAJ4144836.1"/>
    <property type="molecule type" value="Genomic_DNA"/>
</dbReference>
<evidence type="ECO:0000256" key="3">
    <source>
        <dbReference type="ARBA" id="ARBA00023136"/>
    </source>
</evidence>
<proteinExistence type="inferred from homology"/>
<evidence type="ECO:0000313" key="5">
    <source>
        <dbReference type="EMBL" id="KAJ4144836.1"/>
    </source>
</evidence>
<name>A0A9W8Q3U1_AKAMU</name>
<keyword evidence="2 4" id="KW-1133">Transmembrane helix</keyword>
<gene>
    <name evidence="5" type="ORF">LMH87_003706</name>
</gene>
<organism evidence="5 6">
    <name type="scientific">Akanthomyces muscarius</name>
    <name type="common">Entomopathogenic fungus</name>
    <name type="synonym">Lecanicillium muscarium</name>
    <dbReference type="NCBI Taxonomy" id="2231603"/>
    <lineage>
        <taxon>Eukaryota</taxon>
        <taxon>Fungi</taxon>
        <taxon>Dikarya</taxon>
        <taxon>Ascomycota</taxon>
        <taxon>Pezizomycotina</taxon>
        <taxon>Sordariomycetes</taxon>
        <taxon>Hypocreomycetidae</taxon>
        <taxon>Hypocreales</taxon>
        <taxon>Cordycipitaceae</taxon>
        <taxon>Akanthomyces</taxon>
    </lineage>
</organism>
<dbReference type="Pfam" id="PF04145">
    <property type="entry name" value="Ctr"/>
    <property type="match status" value="1"/>
</dbReference>
<evidence type="ECO:0000256" key="1">
    <source>
        <dbReference type="ARBA" id="ARBA00022692"/>
    </source>
</evidence>
<dbReference type="AlphaFoldDB" id="A0A9W8Q3U1"/>
<keyword evidence="1 4" id="KW-0812">Transmembrane</keyword>
<dbReference type="InterPro" id="IPR007274">
    <property type="entry name" value="Cop_transporter"/>
</dbReference>
<feature type="transmembrane region" description="Helical" evidence="4">
    <location>
        <begin position="54"/>
        <end position="72"/>
    </location>
</feature>
<dbReference type="Proteomes" id="UP001144673">
    <property type="component" value="Chromosome 2"/>
</dbReference>
<protein>
    <recommendedName>
        <fullName evidence="4">Copper transport protein</fullName>
    </recommendedName>
</protein>
<dbReference type="PANTHER" id="PTHR12483">
    <property type="entry name" value="SOLUTE CARRIER FAMILY 31 COPPER TRANSPORTERS"/>
    <property type="match status" value="1"/>
</dbReference>
<comment type="subcellular location">
    <subcellularLocation>
        <location evidence="4">Membrane</location>
        <topology evidence="4">Multi-pass membrane protein</topology>
    </subcellularLocation>
</comment>
<accession>A0A9W8Q3U1</accession>